<dbReference type="HOGENOM" id="CLU_2146166_0_0_1"/>
<organism evidence="1 2">
    <name type="scientific">Hebeloma cylindrosporum</name>
    <dbReference type="NCBI Taxonomy" id="76867"/>
    <lineage>
        <taxon>Eukaryota</taxon>
        <taxon>Fungi</taxon>
        <taxon>Dikarya</taxon>
        <taxon>Basidiomycota</taxon>
        <taxon>Agaricomycotina</taxon>
        <taxon>Agaricomycetes</taxon>
        <taxon>Agaricomycetidae</taxon>
        <taxon>Agaricales</taxon>
        <taxon>Agaricineae</taxon>
        <taxon>Hymenogastraceae</taxon>
        <taxon>Hebeloma</taxon>
    </lineage>
</organism>
<keyword evidence="2" id="KW-1185">Reference proteome</keyword>
<reference evidence="1 2" key="1">
    <citation type="submission" date="2014-04" db="EMBL/GenBank/DDBJ databases">
        <authorList>
            <consortium name="DOE Joint Genome Institute"/>
            <person name="Kuo A."/>
            <person name="Gay G."/>
            <person name="Dore J."/>
            <person name="Kohler A."/>
            <person name="Nagy L.G."/>
            <person name="Floudas D."/>
            <person name="Copeland A."/>
            <person name="Barry K.W."/>
            <person name="Cichocki N."/>
            <person name="Veneault-Fourrey C."/>
            <person name="LaButti K."/>
            <person name="Lindquist E.A."/>
            <person name="Lipzen A."/>
            <person name="Lundell T."/>
            <person name="Morin E."/>
            <person name="Murat C."/>
            <person name="Sun H."/>
            <person name="Tunlid A."/>
            <person name="Henrissat B."/>
            <person name="Grigoriev I.V."/>
            <person name="Hibbett D.S."/>
            <person name="Martin F."/>
            <person name="Nordberg H.P."/>
            <person name="Cantor M.N."/>
            <person name="Hua S.X."/>
        </authorList>
    </citation>
    <scope>NUCLEOTIDE SEQUENCE [LARGE SCALE GENOMIC DNA]</scope>
    <source>
        <strain evidence="2">h7</strain>
    </source>
</reference>
<dbReference type="AlphaFoldDB" id="A0A0C2XSI9"/>
<name>A0A0C2XSI9_HEBCY</name>
<evidence type="ECO:0000313" key="1">
    <source>
        <dbReference type="EMBL" id="KIM40668.1"/>
    </source>
</evidence>
<reference evidence="2" key="2">
    <citation type="submission" date="2015-01" db="EMBL/GenBank/DDBJ databases">
        <title>Evolutionary Origins and Diversification of the Mycorrhizal Mutualists.</title>
        <authorList>
            <consortium name="DOE Joint Genome Institute"/>
            <consortium name="Mycorrhizal Genomics Consortium"/>
            <person name="Kohler A."/>
            <person name="Kuo A."/>
            <person name="Nagy L.G."/>
            <person name="Floudas D."/>
            <person name="Copeland A."/>
            <person name="Barry K.W."/>
            <person name="Cichocki N."/>
            <person name="Veneault-Fourrey C."/>
            <person name="LaButti K."/>
            <person name="Lindquist E.A."/>
            <person name="Lipzen A."/>
            <person name="Lundell T."/>
            <person name="Morin E."/>
            <person name="Murat C."/>
            <person name="Riley R."/>
            <person name="Ohm R."/>
            <person name="Sun H."/>
            <person name="Tunlid A."/>
            <person name="Henrissat B."/>
            <person name="Grigoriev I.V."/>
            <person name="Hibbett D.S."/>
            <person name="Martin F."/>
        </authorList>
    </citation>
    <scope>NUCLEOTIDE SEQUENCE [LARGE SCALE GENOMIC DNA]</scope>
    <source>
        <strain evidence="2">h7</strain>
    </source>
</reference>
<evidence type="ECO:0000313" key="2">
    <source>
        <dbReference type="Proteomes" id="UP000053424"/>
    </source>
</evidence>
<dbReference type="Proteomes" id="UP000053424">
    <property type="component" value="Unassembled WGS sequence"/>
</dbReference>
<gene>
    <name evidence="1" type="ORF">M413DRAFT_166078</name>
</gene>
<dbReference type="EMBL" id="KN831782">
    <property type="protein sequence ID" value="KIM40668.1"/>
    <property type="molecule type" value="Genomic_DNA"/>
</dbReference>
<proteinExistence type="predicted"/>
<accession>A0A0C2XSI9</accession>
<protein>
    <submittedName>
        <fullName evidence="1">Uncharacterized protein</fullName>
    </submittedName>
</protein>
<sequence>MLDETMAARTADCFHSLTQAVCKDYLKRPAIRHPLLQLSFVSSPIRHNKECSHSSHYFLCRPLFFPMASLSCSHVYIYRVFIAVRSTLTAAVGTPTYDIANVSMHPPCTRKR</sequence>